<keyword evidence="2" id="KW-1185">Reference proteome</keyword>
<comment type="caution">
    <text evidence="1">The sequence shown here is derived from an EMBL/GenBank/DDBJ whole genome shotgun (WGS) entry which is preliminary data.</text>
</comment>
<dbReference type="EMBL" id="JAAARO010000007">
    <property type="protein sequence ID" value="KAF5744904.1"/>
    <property type="molecule type" value="Genomic_DNA"/>
</dbReference>
<dbReference type="AlphaFoldDB" id="A0A7J7DF32"/>
<dbReference type="PANTHER" id="PTHR34569:SF2">
    <property type="entry name" value="EXPRESSED PROTEIN"/>
    <property type="match status" value="1"/>
</dbReference>
<reference evidence="1 2" key="1">
    <citation type="journal article" date="2020" name="Nat. Commun.">
        <title>Genome of Tripterygium wilfordii and identification of cytochrome P450 involved in triptolide biosynthesis.</title>
        <authorList>
            <person name="Tu L."/>
            <person name="Su P."/>
            <person name="Zhang Z."/>
            <person name="Gao L."/>
            <person name="Wang J."/>
            <person name="Hu T."/>
            <person name="Zhou J."/>
            <person name="Zhang Y."/>
            <person name="Zhao Y."/>
            <person name="Liu Y."/>
            <person name="Song Y."/>
            <person name="Tong Y."/>
            <person name="Lu Y."/>
            <person name="Yang J."/>
            <person name="Xu C."/>
            <person name="Jia M."/>
            <person name="Peters R.J."/>
            <person name="Huang L."/>
            <person name="Gao W."/>
        </authorList>
    </citation>
    <scope>NUCLEOTIDE SEQUENCE [LARGE SCALE GENOMIC DNA]</scope>
    <source>
        <strain evidence="2">cv. XIE 37</strain>
        <tissue evidence="1">Leaf</tissue>
    </source>
</reference>
<evidence type="ECO:0000313" key="2">
    <source>
        <dbReference type="Proteomes" id="UP000593562"/>
    </source>
</evidence>
<organism evidence="1 2">
    <name type="scientific">Tripterygium wilfordii</name>
    <name type="common">Thunder God vine</name>
    <dbReference type="NCBI Taxonomy" id="458696"/>
    <lineage>
        <taxon>Eukaryota</taxon>
        <taxon>Viridiplantae</taxon>
        <taxon>Streptophyta</taxon>
        <taxon>Embryophyta</taxon>
        <taxon>Tracheophyta</taxon>
        <taxon>Spermatophyta</taxon>
        <taxon>Magnoliopsida</taxon>
        <taxon>eudicotyledons</taxon>
        <taxon>Gunneridae</taxon>
        <taxon>Pentapetalae</taxon>
        <taxon>rosids</taxon>
        <taxon>fabids</taxon>
        <taxon>Celastrales</taxon>
        <taxon>Celastraceae</taxon>
        <taxon>Tripterygium</taxon>
    </lineage>
</organism>
<evidence type="ECO:0000313" key="1">
    <source>
        <dbReference type="EMBL" id="KAF5744904.1"/>
    </source>
</evidence>
<accession>A0A7J7DF32</accession>
<proteinExistence type="predicted"/>
<dbReference type="Proteomes" id="UP000593562">
    <property type="component" value="Unassembled WGS sequence"/>
</dbReference>
<dbReference type="PANTHER" id="PTHR34569">
    <property type="entry name" value="EXPRESSED PROTEIN"/>
    <property type="match status" value="1"/>
</dbReference>
<name>A0A7J7DF32_TRIWF</name>
<dbReference type="InParanoid" id="A0A7J7DF32"/>
<protein>
    <submittedName>
        <fullName evidence="1">Uncharacterized protein</fullName>
    </submittedName>
</protein>
<sequence>MGFDSLLQTPALHLAKLHSFPQTALEKRLYLSSTTTPTYTSLKDLMPSNRVRMRSVKSAHEIPISNFLVKKAAWAYLQPMLEPCSMRTCNDWESKHILGRILDDLKSPANACLQFINKYIIVKITRAFDLVLGALLIRS</sequence>
<gene>
    <name evidence="1" type="ORF">HS088_TW07G00485</name>
</gene>